<accession>A0ABP8H1P6</accession>
<keyword evidence="3" id="KW-1185">Reference proteome</keyword>
<dbReference type="Gene3D" id="3.30.450.40">
    <property type="match status" value="1"/>
</dbReference>
<sequence length="186" mass="20323">MPQSFDDRAVYARRSLGSLLLDEAADEIGDTVSLTVRSGLETVCVARRLGSYPIQVRSMGIGVRRPIGVSSSSIAILSTLTKREALQIVRQNGGRFDDTKVTIDEIMEKVERARACEYAFLERGLVHGTRALSIPIRSRKGPACATLTVTAITRRIPQQRVNSIVDVLRGCAVKMADLISHEAASR</sequence>
<dbReference type="InterPro" id="IPR029016">
    <property type="entry name" value="GAF-like_dom_sf"/>
</dbReference>
<dbReference type="Proteomes" id="UP001501671">
    <property type="component" value="Unassembled WGS sequence"/>
</dbReference>
<dbReference type="InterPro" id="IPR050707">
    <property type="entry name" value="HTH_MetabolicPath_Reg"/>
</dbReference>
<dbReference type="InterPro" id="IPR014757">
    <property type="entry name" value="Tscrpt_reg_IclR_C"/>
</dbReference>
<name>A0ABP8H1P6_9BURK</name>
<reference evidence="3" key="1">
    <citation type="journal article" date="2019" name="Int. J. Syst. Evol. Microbiol.">
        <title>The Global Catalogue of Microorganisms (GCM) 10K type strain sequencing project: providing services to taxonomists for standard genome sequencing and annotation.</title>
        <authorList>
            <consortium name="The Broad Institute Genomics Platform"/>
            <consortium name="The Broad Institute Genome Sequencing Center for Infectious Disease"/>
            <person name="Wu L."/>
            <person name="Ma J."/>
        </authorList>
    </citation>
    <scope>NUCLEOTIDE SEQUENCE [LARGE SCALE GENOMIC DNA]</scope>
    <source>
        <strain evidence="3">JCM 17666</strain>
    </source>
</reference>
<dbReference type="SUPFAM" id="SSF55781">
    <property type="entry name" value="GAF domain-like"/>
    <property type="match status" value="1"/>
</dbReference>
<comment type="caution">
    <text evidence="2">The sequence shown here is derived from an EMBL/GenBank/DDBJ whole genome shotgun (WGS) entry which is preliminary data.</text>
</comment>
<dbReference type="PANTHER" id="PTHR30136:SF39">
    <property type="entry name" value="TRANSCRIPTIONAL REGULATORY PROTEIN"/>
    <property type="match status" value="1"/>
</dbReference>
<protein>
    <recommendedName>
        <fullName evidence="1">IclR-ED domain-containing protein</fullName>
    </recommendedName>
</protein>
<organism evidence="2 3">
    <name type="scientific">Pigmentiphaga soli</name>
    <dbReference type="NCBI Taxonomy" id="1007095"/>
    <lineage>
        <taxon>Bacteria</taxon>
        <taxon>Pseudomonadati</taxon>
        <taxon>Pseudomonadota</taxon>
        <taxon>Betaproteobacteria</taxon>
        <taxon>Burkholderiales</taxon>
        <taxon>Alcaligenaceae</taxon>
        <taxon>Pigmentiphaga</taxon>
    </lineage>
</organism>
<evidence type="ECO:0000313" key="3">
    <source>
        <dbReference type="Proteomes" id="UP001501671"/>
    </source>
</evidence>
<evidence type="ECO:0000259" key="1">
    <source>
        <dbReference type="PROSITE" id="PS51078"/>
    </source>
</evidence>
<evidence type="ECO:0000313" key="2">
    <source>
        <dbReference type="EMBL" id="GAA4333125.1"/>
    </source>
</evidence>
<dbReference type="PROSITE" id="PS51078">
    <property type="entry name" value="ICLR_ED"/>
    <property type="match status" value="1"/>
</dbReference>
<feature type="domain" description="IclR-ED" evidence="1">
    <location>
        <begin position="1"/>
        <end position="181"/>
    </location>
</feature>
<dbReference type="RefSeq" id="WP_345249847.1">
    <property type="nucleotide sequence ID" value="NZ_BAABFO010000010.1"/>
</dbReference>
<dbReference type="Pfam" id="PF01614">
    <property type="entry name" value="IclR_C"/>
    <property type="match status" value="1"/>
</dbReference>
<dbReference type="EMBL" id="BAABFO010000010">
    <property type="protein sequence ID" value="GAA4333125.1"/>
    <property type="molecule type" value="Genomic_DNA"/>
</dbReference>
<proteinExistence type="predicted"/>
<gene>
    <name evidence="2" type="ORF">GCM10023144_24050</name>
</gene>
<dbReference type="PANTHER" id="PTHR30136">
    <property type="entry name" value="HELIX-TURN-HELIX TRANSCRIPTIONAL REGULATOR, ICLR FAMILY"/>
    <property type="match status" value="1"/>
</dbReference>